<evidence type="ECO:0000256" key="4">
    <source>
        <dbReference type="ARBA" id="ARBA00023186"/>
    </source>
</evidence>
<dbReference type="Proteomes" id="UP000254711">
    <property type="component" value="Unassembled WGS sequence"/>
</dbReference>
<evidence type="ECO:0000313" key="6">
    <source>
        <dbReference type="EMBL" id="RDI97727.1"/>
    </source>
</evidence>
<keyword evidence="3" id="KW-1005">Bacterial flagellum biogenesis</keyword>
<gene>
    <name evidence="6" type="ORF">DVT68_15725</name>
</gene>
<dbReference type="Gene3D" id="1.20.58.380">
    <property type="entry name" value="Flagellar protein flit"/>
    <property type="match status" value="1"/>
</dbReference>
<dbReference type="Pfam" id="PF05400">
    <property type="entry name" value="FliT"/>
    <property type="match status" value="1"/>
</dbReference>
<keyword evidence="4" id="KW-0143">Chaperone</keyword>
<keyword evidence="2" id="KW-0963">Cytoplasm</keyword>
<accession>A0A370K5L0</accession>
<evidence type="ECO:0000256" key="5">
    <source>
        <dbReference type="ARBA" id="ARBA00093797"/>
    </source>
</evidence>
<name>A0A370K5L0_9GAMM</name>
<evidence type="ECO:0000256" key="1">
    <source>
        <dbReference type="ARBA" id="ARBA00004514"/>
    </source>
</evidence>
<keyword evidence="6" id="KW-0966">Cell projection</keyword>
<keyword evidence="7" id="KW-1185">Reference proteome</keyword>
<dbReference type="OrthoDB" id="5958148at2"/>
<dbReference type="InterPro" id="IPR008622">
    <property type="entry name" value="FliT"/>
</dbReference>
<evidence type="ECO:0000256" key="2">
    <source>
        <dbReference type="ARBA" id="ARBA00022490"/>
    </source>
</evidence>
<reference evidence="6 7" key="1">
    <citation type="submission" date="2018-07" db="EMBL/GenBank/DDBJ databases">
        <title>Dyella solisilvae sp. nov., isolated from the pine and broad-leaved mixed forest soil.</title>
        <authorList>
            <person name="Gao Z."/>
            <person name="Qiu L."/>
        </authorList>
    </citation>
    <scope>NUCLEOTIDE SEQUENCE [LARGE SCALE GENOMIC DNA]</scope>
    <source>
        <strain evidence="6 7">DHG54</strain>
    </source>
</reference>
<dbReference type="GO" id="GO:0044781">
    <property type="term" value="P:bacterial-type flagellum organization"/>
    <property type="evidence" value="ECO:0007669"/>
    <property type="project" value="UniProtKB-KW"/>
</dbReference>
<dbReference type="AlphaFoldDB" id="A0A370K5L0"/>
<evidence type="ECO:0000256" key="3">
    <source>
        <dbReference type="ARBA" id="ARBA00022795"/>
    </source>
</evidence>
<keyword evidence="6" id="KW-0969">Cilium</keyword>
<comment type="caution">
    <text evidence="6">The sequence shown here is derived from an EMBL/GenBank/DDBJ whole genome shotgun (WGS) entry which is preliminary data.</text>
</comment>
<protein>
    <recommendedName>
        <fullName evidence="5">Flagellar protein FliT</fullName>
    </recommendedName>
</protein>
<organism evidence="6 7">
    <name type="scientific">Dyella solisilvae</name>
    <dbReference type="NCBI Taxonomy" id="1920168"/>
    <lineage>
        <taxon>Bacteria</taxon>
        <taxon>Pseudomonadati</taxon>
        <taxon>Pseudomonadota</taxon>
        <taxon>Gammaproteobacteria</taxon>
        <taxon>Lysobacterales</taxon>
        <taxon>Rhodanobacteraceae</taxon>
        <taxon>Dyella</taxon>
    </lineage>
</organism>
<dbReference type="EMBL" id="QQSY01000004">
    <property type="protein sequence ID" value="RDI97727.1"/>
    <property type="molecule type" value="Genomic_DNA"/>
</dbReference>
<sequence length="99" mass="10746">MKDARMVAEELLRVSTEMVSLAQAGAWGDVTAQEAERARLLAQLPVADPAQRQTLQNLLAHNEQILQLAGAARDALGEALGQHQQRHRALSAYLHAGID</sequence>
<proteinExistence type="predicted"/>
<comment type="subcellular location">
    <subcellularLocation>
        <location evidence="1">Cytoplasm</location>
        <location evidence="1">Cytosol</location>
    </subcellularLocation>
</comment>
<dbReference type="RefSeq" id="WP_114826044.1">
    <property type="nucleotide sequence ID" value="NZ_QQSY01000004.1"/>
</dbReference>
<keyword evidence="6" id="KW-0282">Flagellum</keyword>
<evidence type="ECO:0000313" key="7">
    <source>
        <dbReference type="Proteomes" id="UP000254711"/>
    </source>
</evidence>